<dbReference type="PANTHER" id="PTHR23295:SF6">
    <property type="entry name" value="NEOSIN, ISOFORM A"/>
    <property type="match status" value="1"/>
</dbReference>
<dbReference type="InterPro" id="IPR000504">
    <property type="entry name" value="RRM_dom"/>
</dbReference>
<dbReference type="Pfam" id="PF00076">
    <property type="entry name" value="RRM_1"/>
    <property type="match status" value="1"/>
</dbReference>
<sequence>MASEPPDDVLHFRGKTLTPESPRPLHIPEPSNIPVLENQMDPIFNDTSTYETASQTTDATLHLAKIGDTAQLMEQYARIYSLLGEGDNNLAHPSGQDKSTGSVPASDQAGAQGPKNEFNVSAVQNLLPVSQSSSSLTATSARETPTNVPSSSNHILNHALPSDSFQTEVGPFPNLAAATHLTHTEGCRKDQTLQNNGQAISREPDNGINYQNLLDNLCQPVSIAPSASDATATISTHATDSNNPSLNTEFSLPPTSNLPPRPPPQENPAIHPNYSPTDDIRSFHNLHSQKPNESTHFSQSNLHESATIPLGASSAPTLSSTQTESPSLLASFRESHPPNLQVDSEAGTVASGLRRSEATRNQSSKSPEDQDDEAPWGPEIQKKYDEFLHNERIYVTEGVWDRFAPGSRLFVGNLPSERVTKRDLFHLFHKYGKLAQISIKPAYGFVQFMDATSCRNALEAEEGGVIRGRKIHLEISKPQRSARNAPESSRPARLRRSKSPDRASHREIGRNARLASERYDRTPSDRRSSLNEGKDYGDHRHRDNYRPTRSPPRGSRRDEYRSRDRSTERYDHRSRQRSRSPYRPGDRYRSPTPRDQNYDSDSDLPIPKRAPRHVPDVQIIVLENIDNEFVYRVETAFRDRGLRTDVLILSPRIGLPAVIRRQILEGVLAIVRLSKSSQYSGKIPLQVFDRGSSAGNVRFNEYSGLEPKVAAEVVLQARNIPISAPNQSLPSHGLGVQPPAPPAPPQIPLVNQPNVASLISKLDAPTLQSLLGALQQNPTALTQQQYPQSSNQPATNITNLLAHVTRQNNAVPPTLPASQYAPIQHFGQPPTNPSLGGETNLAALLAKGQLPQTNSSQVQNIMEQLTKWKQ</sequence>
<dbReference type="InterPro" id="IPR035979">
    <property type="entry name" value="RBD_domain_sf"/>
</dbReference>
<accession>A0AAF0DKK2</accession>
<dbReference type="Proteomes" id="UP001219355">
    <property type="component" value="Chromosome 4"/>
</dbReference>
<feature type="compositionally biased region" description="Polar residues" evidence="2">
    <location>
        <begin position="236"/>
        <end position="250"/>
    </location>
</feature>
<feature type="compositionally biased region" description="Polar residues" evidence="2">
    <location>
        <begin position="285"/>
        <end position="300"/>
    </location>
</feature>
<feature type="region of interest" description="Disordered" evidence="2">
    <location>
        <begin position="333"/>
        <end position="377"/>
    </location>
</feature>
<feature type="region of interest" description="Disordered" evidence="2">
    <location>
        <begin position="1"/>
        <end position="34"/>
    </location>
</feature>
<dbReference type="InterPro" id="IPR012677">
    <property type="entry name" value="Nucleotide-bd_a/b_plait_sf"/>
</dbReference>
<dbReference type="SUPFAM" id="SSF54928">
    <property type="entry name" value="RNA-binding domain, RBD"/>
    <property type="match status" value="1"/>
</dbReference>
<keyword evidence="5" id="KW-1185">Reference proteome</keyword>
<reference evidence="4" key="1">
    <citation type="submission" date="2023-03" db="EMBL/GenBank/DDBJ databases">
        <title>Emydomyces testavorans Genome Sequence.</title>
        <authorList>
            <person name="Hoyer L."/>
        </authorList>
    </citation>
    <scope>NUCLEOTIDE SEQUENCE</scope>
    <source>
        <strain evidence="4">16-2883</strain>
    </source>
</reference>
<feature type="region of interest" description="Disordered" evidence="2">
    <location>
        <begin position="88"/>
        <end position="115"/>
    </location>
</feature>
<feature type="compositionally biased region" description="Pro residues" evidence="2">
    <location>
        <begin position="256"/>
        <end position="266"/>
    </location>
</feature>
<dbReference type="PANTHER" id="PTHR23295">
    <property type="entry name" value="NUCLEAR RECEPTOR COACTIVATOR 5-RELATED"/>
    <property type="match status" value="1"/>
</dbReference>
<dbReference type="PROSITE" id="PS50102">
    <property type="entry name" value="RRM"/>
    <property type="match status" value="1"/>
</dbReference>
<name>A0AAF0DKK2_9EURO</name>
<evidence type="ECO:0000256" key="1">
    <source>
        <dbReference type="PROSITE-ProRule" id="PRU00176"/>
    </source>
</evidence>
<feature type="compositionally biased region" description="Basic and acidic residues" evidence="2">
    <location>
        <begin position="498"/>
        <end position="546"/>
    </location>
</feature>
<dbReference type="AlphaFoldDB" id="A0AAF0DKK2"/>
<dbReference type="InterPro" id="IPR034167">
    <property type="entry name" value="Nab3_RRM"/>
</dbReference>
<feature type="compositionally biased region" description="Basic and acidic residues" evidence="2">
    <location>
        <begin position="555"/>
        <end position="573"/>
    </location>
</feature>
<dbReference type="EMBL" id="CP120630">
    <property type="protein sequence ID" value="WEW60474.1"/>
    <property type="molecule type" value="Genomic_DNA"/>
</dbReference>
<evidence type="ECO:0000313" key="5">
    <source>
        <dbReference type="Proteomes" id="UP001219355"/>
    </source>
</evidence>
<feature type="region of interest" description="Disordered" evidence="2">
    <location>
        <begin position="236"/>
        <end position="300"/>
    </location>
</feature>
<gene>
    <name evidence="4" type="primary">NAB3</name>
    <name evidence="4" type="ORF">PRK78_005960</name>
</gene>
<organism evidence="4 5">
    <name type="scientific">Emydomyces testavorans</name>
    <dbReference type="NCBI Taxonomy" id="2070801"/>
    <lineage>
        <taxon>Eukaryota</taxon>
        <taxon>Fungi</taxon>
        <taxon>Dikarya</taxon>
        <taxon>Ascomycota</taxon>
        <taxon>Pezizomycotina</taxon>
        <taxon>Eurotiomycetes</taxon>
        <taxon>Eurotiomycetidae</taxon>
        <taxon>Onygenales</taxon>
        <taxon>Nannizziopsiaceae</taxon>
        <taxon>Emydomyces</taxon>
    </lineage>
</organism>
<dbReference type="Gene3D" id="3.30.70.330">
    <property type="match status" value="1"/>
</dbReference>
<feature type="domain" description="RRM" evidence="3">
    <location>
        <begin position="407"/>
        <end position="478"/>
    </location>
</feature>
<evidence type="ECO:0000259" key="3">
    <source>
        <dbReference type="PROSITE" id="PS50102"/>
    </source>
</evidence>
<feature type="compositionally biased region" description="Polar residues" evidence="2">
    <location>
        <begin position="96"/>
        <end position="105"/>
    </location>
</feature>
<feature type="region of interest" description="Disordered" evidence="2">
    <location>
        <begin position="134"/>
        <end position="155"/>
    </location>
</feature>
<dbReference type="SUPFAM" id="SSF52954">
    <property type="entry name" value="Class II aaRS ABD-related"/>
    <property type="match status" value="1"/>
</dbReference>
<feature type="compositionally biased region" description="Polar residues" evidence="2">
    <location>
        <begin position="142"/>
        <end position="155"/>
    </location>
</feature>
<dbReference type="InterPro" id="IPR052600">
    <property type="entry name" value="Nuc_rcpt_coact/corep"/>
</dbReference>
<dbReference type="GO" id="GO:0003723">
    <property type="term" value="F:RNA binding"/>
    <property type="evidence" value="ECO:0007669"/>
    <property type="project" value="UniProtKB-UniRule"/>
</dbReference>
<evidence type="ECO:0000256" key="2">
    <source>
        <dbReference type="SAM" id="MobiDB-lite"/>
    </source>
</evidence>
<proteinExistence type="predicted"/>
<feature type="region of interest" description="Disordered" evidence="2">
    <location>
        <begin position="471"/>
        <end position="610"/>
    </location>
</feature>
<protein>
    <submittedName>
        <fullName evidence="4">Nuclear polyadenylated RNA-binding protein 3</fullName>
    </submittedName>
</protein>
<keyword evidence="1" id="KW-0694">RNA-binding</keyword>
<evidence type="ECO:0000313" key="4">
    <source>
        <dbReference type="EMBL" id="WEW60474.1"/>
    </source>
</evidence>
<dbReference type="SMART" id="SM00360">
    <property type="entry name" value="RRM"/>
    <property type="match status" value="1"/>
</dbReference>
<dbReference type="CDD" id="cd12342">
    <property type="entry name" value="RRM_Nab3p"/>
    <property type="match status" value="1"/>
</dbReference>